<keyword evidence="2" id="KW-1185">Reference proteome</keyword>
<sequence>MAYCQYTDEVLRNICSQVLAKASKNVNDFHTTFEEIEGHIWETKILRPKVILLHALEDDCRMNIS</sequence>
<name>A0A9P0PMU1_ACAOB</name>
<dbReference type="EMBL" id="CAKOFQ010007126">
    <property type="protein sequence ID" value="CAH1991869.1"/>
    <property type="molecule type" value="Genomic_DNA"/>
</dbReference>
<protein>
    <submittedName>
        <fullName evidence="1">Uncharacterized protein</fullName>
    </submittedName>
</protein>
<reference evidence="1" key="1">
    <citation type="submission" date="2022-03" db="EMBL/GenBank/DDBJ databases">
        <authorList>
            <person name="Sayadi A."/>
        </authorList>
    </citation>
    <scope>NUCLEOTIDE SEQUENCE</scope>
</reference>
<comment type="caution">
    <text evidence="1">The sequence shown here is derived from an EMBL/GenBank/DDBJ whole genome shotgun (WGS) entry which is preliminary data.</text>
</comment>
<evidence type="ECO:0000313" key="1">
    <source>
        <dbReference type="EMBL" id="CAH1991869.1"/>
    </source>
</evidence>
<organism evidence="1 2">
    <name type="scientific">Acanthoscelides obtectus</name>
    <name type="common">Bean weevil</name>
    <name type="synonym">Bruchus obtectus</name>
    <dbReference type="NCBI Taxonomy" id="200917"/>
    <lineage>
        <taxon>Eukaryota</taxon>
        <taxon>Metazoa</taxon>
        <taxon>Ecdysozoa</taxon>
        <taxon>Arthropoda</taxon>
        <taxon>Hexapoda</taxon>
        <taxon>Insecta</taxon>
        <taxon>Pterygota</taxon>
        <taxon>Neoptera</taxon>
        <taxon>Endopterygota</taxon>
        <taxon>Coleoptera</taxon>
        <taxon>Polyphaga</taxon>
        <taxon>Cucujiformia</taxon>
        <taxon>Chrysomeloidea</taxon>
        <taxon>Chrysomelidae</taxon>
        <taxon>Bruchinae</taxon>
        <taxon>Bruchini</taxon>
        <taxon>Acanthoscelides</taxon>
    </lineage>
</organism>
<dbReference type="Proteomes" id="UP001152888">
    <property type="component" value="Unassembled WGS sequence"/>
</dbReference>
<accession>A0A9P0PMU1</accession>
<evidence type="ECO:0000313" key="2">
    <source>
        <dbReference type="Proteomes" id="UP001152888"/>
    </source>
</evidence>
<dbReference type="AlphaFoldDB" id="A0A9P0PMU1"/>
<proteinExistence type="predicted"/>
<gene>
    <name evidence="1" type="ORF">ACAOBT_LOCUS20523</name>
</gene>